<organism evidence="1">
    <name type="scientific">Chlorobium phaeobacteroides (strain BS1)</name>
    <dbReference type="NCBI Taxonomy" id="331678"/>
    <lineage>
        <taxon>Bacteria</taxon>
        <taxon>Pseudomonadati</taxon>
        <taxon>Chlorobiota</taxon>
        <taxon>Chlorobiia</taxon>
        <taxon>Chlorobiales</taxon>
        <taxon>Chlorobiaceae</taxon>
        <taxon>Chlorobium/Pelodictyon group</taxon>
        <taxon>Chlorobium</taxon>
    </lineage>
</organism>
<dbReference type="STRING" id="331678.Cphamn1_2182"/>
<accession>B3ENJ8</accession>
<dbReference type="HOGENOM" id="CLU_946115_0_0_10"/>
<dbReference type="OrthoDB" id="597004at2"/>
<dbReference type="AlphaFoldDB" id="B3ENJ8"/>
<dbReference type="eggNOG" id="ENOG5033J53">
    <property type="taxonomic scope" value="Bacteria"/>
</dbReference>
<proteinExistence type="predicted"/>
<name>B3ENJ8_CHLPB</name>
<gene>
    <name evidence="1" type="ordered locus">Cphamn1_2182</name>
</gene>
<reference evidence="1" key="1">
    <citation type="submission" date="2008-06" db="EMBL/GenBank/DDBJ databases">
        <title>Complete sequence of Chlorobium phaeobacteroides BS1.</title>
        <authorList>
            <consortium name="US DOE Joint Genome Institute"/>
            <person name="Lucas S."/>
            <person name="Copeland A."/>
            <person name="Lapidus A."/>
            <person name="Glavina del Rio T."/>
            <person name="Dalin E."/>
            <person name="Tice H."/>
            <person name="Bruce D."/>
            <person name="Goodwin L."/>
            <person name="Pitluck S."/>
            <person name="Schmutz J."/>
            <person name="Larimer F."/>
            <person name="Land M."/>
            <person name="Hauser L."/>
            <person name="Kyrpides N."/>
            <person name="Ovchinnikova G."/>
            <person name="Li T."/>
            <person name="Liu Z."/>
            <person name="Zhao F."/>
            <person name="Overmann J."/>
            <person name="Bryant D.A."/>
            <person name="Richardson P."/>
        </authorList>
    </citation>
    <scope>NUCLEOTIDE SEQUENCE [LARGE SCALE GENOMIC DNA]</scope>
    <source>
        <strain evidence="1">BS1</strain>
    </source>
</reference>
<dbReference type="EMBL" id="CP001101">
    <property type="protein sequence ID" value="ACE05087.1"/>
    <property type="molecule type" value="Genomic_DNA"/>
</dbReference>
<sequence length="291" mass="32687">MRTTSHACAIDAYATAVASIAYDTRDGYSITSCRTVRAGLDDYTGPNSARALRRLASLLKKQGIEHLALSVHPPCFFPMVSVFPDIITSEAFETYCRAEASNLLDRPGDYLHDHIPYALRSGDDRLRRQLLLYYPGDLLEKIYRHLRSLCSIHMGSHYLKPMIMSMAATNRPFTLLEIEPEYLTCSVGSNGELDYFKFWQLNHSSDAEYFALREVTANPEYRQYPVFFTGALSADRSLMEKISVAAKKDLQPLSLVNLFSMQCNLRSSCSSPAELKALCAAFVSLYDQSPS</sequence>
<evidence type="ECO:0000313" key="1">
    <source>
        <dbReference type="EMBL" id="ACE05087.1"/>
    </source>
</evidence>
<dbReference type="KEGG" id="cpb:Cphamn1_2182"/>
<protein>
    <submittedName>
        <fullName evidence="1">Uncharacterized protein</fullName>
    </submittedName>
</protein>